<feature type="compositionally biased region" description="Basic and acidic residues" evidence="2">
    <location>
        <begin position="3469"/>
        <end position="3489"/>
    </location>
</feature>
<feature type="region of interest" description="Disordered" evidence="2">
    <location>
        <begin position="3680"/>
        <end position="3702"/>
    </location>
</feature>
<evidence type="ECO:0000313" key="6">
    <source>
        <dbReference type="EMBL" id="CAL4784239.1"/>
    </source>
</evidence>
<dbReference type="PROSITE" id="PS50994">
    <property type="entry name" value="INTEGRASE"/>
    <property type="match status" value="1"/>
</dbReference>
<feature type="compositionally biased region" description="Basic and acidic residues" evidence="2">
    <location>
        <begin position="344"/>
        <end position="358"/>
    </location>
</feature>
<feature type="compositionally biased region" description="Polar residues" evidence="2">
    <location>
        <begin position="628"/>
        <end position="637"/>
    </location>
</feature>
<feature type="compositionally biased region" description="Basic residues" evidence="2">
    <location>
        <begin position="422"/>
        <end position="438"/>
    </location>
</feature>
<feature type="compositionally biased region" description="Low complexity" evidence="2">
    <location>
        <begin position="323"/>
        <end position="332"/>
    </location>
</feature>
<protein>
    <submittedName>
        <fullName evidence="6">Gypsy retrotransposon integrase-like protein 1</fullName>
    </submittedName>
</protein>
<feature type="compositionally biased region" description="Polar residues" evidence="2">
    <location>
        <begin position="3525"/>
        <end position="3534"/>
    </location>
</feature>
<sequence length="3787" mass="419124">MGQLLVRPHGPAEASDVADCLDHVNRMANKVIKNDIVVTLDCSDLVWPSIWSCRSFLPVIQERLPSRELRERTQAFAIVQRDSFWMRSVVFPPRKRHCRGIRTAGRAFQSGMRGSPSISIDPALMNLGPLNSWAEFRCMWRHKSVVAGFCGGGLAPETSTAVPEPEVPRARSLTPRARRNDASPGGRGQGDTDQRRAPAACPRAFKMISFKTPCACEACDPFQEVTGRRLPTALPTFGRSESSKTLPTFGRSASASSLQRSGSARSLSPRRPREDAVGCPQEVREPVACDWKSLYSLVGSLGLLQSQVLRKLRDDQEEQLLLQGSSQTTASSPLSVNSGCGYQTKKDEKEMLEQKEAPSPRGARQRSAPRERSAPASARASRAAVKVAPETSPANSEAKKSVRPKSAAPKSREPVPSQAPKAKAKAKGKSKAKAKAKAKPSEDNEEPVESPTAKLAHQIMWSPEGDEIPLQSCQKVEELLQHLHSVANPLCQHFRLRYDFLLEQHCQERKAGVARRAPKVVNGEERYLTTVRLRLRKHPVKGDPQKEFIGRGAMMAVLLHELAHLRYMNHGQEFMLLLREIFAEAKKREIFDPELVNELPSCRPWENLIYQTGGDIDVESLMKVFEPDSSSCATPRNASPVRARPTKVGQVEAETAETASTKAMEKGRLPPPPQFGEPRSSGASTATPSGRDSLNTMPSLPSRSPEPTEVKEAEILAETVTDLDESPSKALGFGDAGMFGEKPHAAAEEDLSYGPSVGKAWHAQVISLPAFQAQVPPRLGPAVPAKVRPLPLYCRTVVGGAMEVALAEPQHFGGREPPPPSWDGSDPSALLPMYEKNVMLWQFETECEERKRGVRLLRSLSGIARSVADSMSFEEIACTSGVENLLKTLRSHFEPHLELSLPRAFEKAVYGAPRSSKESIQEYLIRVERAFVVLAKEGLNLDEAAKGYVAYRHASLTEAQDLQFSTWNKGQFDWKTVTSCLRRLEKVVPKKSSGAFVQMEGDDDADPSPLAETFVQENEDASEDDQYILVEEGDLNRIYEEEEAQLALATYQEVRKALGAQQKGRQYYGGGRSGTRGPSGKGKGRGRQRMAAAAAALKSAGTSTASSKGGSSVAPSQSWYVESEDTEVSSPIDASNSVEVFDFVDCPKSSDGQTTAYFVGLTTSPALAVVDTAAQDGLIGLGALERLKMQLSEQGLQVAWTNKQARAHGVGGAAKVIGIAAIPLGIGGVSGILEATVVEGEVPLLLPVRMLKDLGAIIDLTSLCIHFQKLQRTLPLTVLPSGHVAMQVLEFGEQGFQFSAVGNSPFSESDFRKPCGPSTEAQRRPFQRSAMDPLAALRRRLTRAPSGAAAADAPMAPGIPHNSKRALKHWRQLLDKAVQLQQLVGLEELVRSWLPQASEIGGLSPMSSEQLAEHIKHADKMTPLKPKVAPAKKAEECVHTAERLTNGANQFAAWVVCMDCHSRWKIPMIPKAAKQVKKEKVKKEKSASPVREVRGPANNQEMAALKEECERLRGMEQMSCRMRKEHQEEHSLLVEELKTHMKAEQKTQRMEIQSLREALEIREVMMTEYASMALGSQYKQETKGYHDSEMYTYAKNQLDNQREIAQLEALQQEISRANQSTAAGVPVPAEVEWDVSMAETDLTAGARARVKKTEQKATWVRLSRSGGVKTEVERLQGAAFFQVQQVLLEFEEGVYEAEVGELQSEDESCLVKLSRSARGWLEEVCEDVEETSLPKKVKTKLRAAEKEMKENHAWQVDVSEVFSPPRVTKEARRQKMRAGHAIDLQTGYDLRTEKDLKRMWRALEEDDPELTVCSPPCGPFCQIQSLNFPRMPTEKVMRIVGEGLQHLRTAAQVCKRQYKRGKIFVLEHPRGSKAWVEEEIEELKWLPGVFVCRFDMCQFGMRVGQDLNKKPTTVITNSAEVAKELSRVCSGGHVHESLMGGKAAKAAEYPPALCRAMLRGLRRHLRKQNVVEKPEVQELVVLASEDKGEDASSSSSESSTNSSSSDESSSESQPARPQGRRRLQPLPAEAAVTPEDQAKLRRMHVNLGHPSKPSFLRFLRAGRVREELVRWVAKEFSCSTCASTTLPKAPRPAIIPRCYTPSVALGLDVFFIPDELNRQTIPVLNLLDLGTNYQMVEILSSKEPMHIWKTLWRVWGRTFGLPQYITVDEGREFRGGFSRVCAEAGIIVFSAAARAPWQQGKVERHGGLMKTMIEKAREETPPTNREDLEQLLHACEAAKNRFSNRSGYSPTQRQIGQWPRMPSSLLSDEAIDPALQSQGSMDEFEKMMEMRRIAQDAFMKLACKEAAARALQARPRVMPTYKAGDLVYVYRTLRRQKALRHEIGPRVGHFRAKWVGPGKVLATEGSVVWVNMLGELWRVAAEQMRLATTEEKLGAEIISEECEEMQERLKRNSHRAGYRDITGQPRPPDVEQTAEASEEQAGQVQALEQPSPVSAEGLRRGQPRQRIQINIDDAPVQRPRAENAQLLRRVSIATEAEPEGEVGSTAESADPQREETEEPGGPAIEDSFEDQLDREVEESAVNAAAHNQRLDGVPTRDYAALRRSVRGQWGRNTADPYFAEFFFLEEHEKEGQEEKPQRDYWVFDQHREVLQRHHVAWRKALFNPLQAEGSPVPLRALGKGRKTFRKLSDGTQEELKDEWSLFTAKEERLSWWRGVTEFSVDGHFLAAKQGDSQKKKRGEGEVFPHEISPEEWPAWRVQDQEEFSKIVESGALRVLSVEESRRVRKELEAAGKLNRIIPSRMVRRYKPGEGPGAPRTLKSRFCLRGDKDPDILSLSRFSPTVTTSNLQVIFQVAANKRFRGVVGDLKAAFTQSKPLLRSEGPLYCRSSHGSMPGLHEEQLAEVVLGCYGLVDAPLNWRQTLTEFVQKELGYRQSSLDPCTYLYFDVDPSSASKEASLQGVISIEVDDLLMFGGKLHEKKMQQLQQRFKFGKLKEINAQGVDFNGRRLRQEGETFLIDMQAFVEERLQVIKMSAARKKERKADITEEERSQVRSVCGALNWAGREGRPDAAAAASMFSSLMSSMKVEDVIDLNRVVEQLKADSKLALRIQPIEESRMRWGVISDASWANAKNGKTQAGHMLITFDKALLEGAKAVTNVLHWRSGKLQRTVNSTLAAETQSLARGVGDLLWMMIVYMELVKPEFHVREWRKYIGRLGYNAFTKVVETQELEDALALVDAKSLYDVLAHETTGGSDKRNALDVQVLREELSEMRGQIRWVEHLEMPADCLTKRHGKVTTLKKLLNEGVFGITEETGNEKHRCIEVNVTVDGLGCYACEPRRPPACTEAHDQCTPEACECGNSRTHIKHSATTVDGSPCFYCEAISGVGLGRPELLMFTGILLLVIWHFGRKPTRGSLRLSRRQGDRNRAIRVQQEPLRFYEEVLLTIGDVFDFLVDGVCELLGMAWKVLKMTEFITWVPQLLESLLGKKELSVEELAAKCGPEAATNVGAKAPKAENSTRRRESREVTREARGSSKTTSQETVKVTKESQVGSNHKAKMTSEIKVASENRVNGPNGSNGHKGKPTPQEAVKVTSESRVNSSGPNGPNGPKAKATPPEAVKVPSESRINSSNGKAKATPPEAVKAGRQGPQGPQGAQGPAHCLEAKTASQGVKVQKASEVGTQKSEGNEVTQKPDVPSSPEMLEPSPMYKAALAVMKANAEAAAKSAESSSPVEDLEGSTDGSVPPAVDVVDDETAHTESEDCDMGCRPNTAAAAQAILAAASDKRAAALQLLDAAAMPTIEVRTFLADPDEISQAPVMRRTVSDSDVVFYG</sequence>
<dbReference type="EMBL" id="CAMXCT030002266">
    <property type="protein sequence ID" value="CAL4784239.1"/>
    <property type="molecule type" value="Genomic_DNA"/>
</dbReference>
<comment type="caution">
    <text evidence="4">The sequence shown here is derived from an EMBL/GenBank/DDBJ whole genome shotgun (WGS) entry which is preliminary data.</text>
</comment>
<name>A0A9P1CTQ2_9DINO</name>
<feature type="region of interest" description="Disordered" evidence="2">
    <location>
        <begin position="627"/>
        <end position="709"/>
    </location>
</feature>
<dbReference type="GO" id="GO:0003676">
    <property type="term" value="F:nucleic acid binding"/>
    <property type="evidence" value="ECO:0007669"/>
    <property type="project" value="InterPro"/>
</dbReference>
<reference evidence="4" key="1">
    <citation type="submission" date="2022-10" db="EMBL/GenBank/DDBJ databases">
        <authorList>
            <person name="Chen Y."/>
            <person name="Dougan E. K."/>
            <person name="Chan C."/>
            <person name="Rhodes N."/>
            <person name="Thang M."/>
        </authorList>
    </citation>
    <scope>NUCLEOTIDE SEQUENCE</scope>
</reference>
<dbReference type="Gene3D" id="3.30.2010.10">
    <property type="entry name" value="Metalloproteases ('zincins'), catalytic domain"/>
    <property type="match status" value="1"/>
</dbReference>
<feature type="compositionally biased region" description="Low complexity" evidence="2">
    <location>
        <begin position="250"/>
        <end position="267"/>
    </location>
</feature>
<feature type="region of interest" description="Disordered" evidence="2">
    <location>
        <begin position="323"/>
        <end position="454"/>
    </location>
</feature>
<dbReference type="GO" id="GO:0015074">
    <property type="term" value="P:DNA integration"/>
    <property type="evidence" value="ECO:0007669"/>
    <property type="project" value="InterPro"/>
</dbReference>
<evidence type="ECO:0000259" key="3">
    <source>
        <dbReference type="PROSITE" id="PS50994"/>
    </source>
</evidence>
<dbReference type="Gene3D" id="3.30.420.10">
    <property type="entry name" value="Ribonuclease H-like superfamily/Ribonuclease H"/>
    <property type="match status" value="1"/>
</dbReference>
<feature type="compositionally biased region" description="Low complexity" evidence="2">
    <location>
        <begin position="374"/>
        <end position="384"/>
    </location>
</feature>
<feature type="domain" description="Integrase catalytic" evidence="3">
    <location>
        <begin position="2097"/>
        <end position="2258"/>
    </location>
</feature>
<feature type="compositionally biased region" description="Basic and acidic residues" evidence="2">
    <location>
        <begin position="271"/>
        <end position="280"/>
    </location>
</feature>
<feature type="region of interest" description="Disordered" evidence="2">
    <location>
        <begin position="3463"/>
        <end position="3662"/>
    </location>
</feature>
<feature type="compositionally biased region" description="Gly residues" evidence="2">
    <location>
        <begin position="1067"/>
        <end position="1081"/>
    </location>
</feature>
<dbReference type="InterPro" id="IPR036397">
    <property type="entry name" value="RNaseH_sf"/>
</dbReference>
<proteinExistence type="predicted"/>
<feature type="region of interest" description="Disordered" evidence="2">
    <location>
        <begin position="233"/>
        <end position="280"/>
    </location>
</feature>
<feature type="region of interest" description="Disordered" evidence="2">
    <location>
        <begin position="1065"/>
        <end position="1132"/>
    </location>
</feature>
<evidence type="ECO:0000256" key="2">
    <source>
        <dbReference type="SAM" id="MobiDB-lite"/>
    </source>
</evidence>
<evidence type="ECO:0000313" key="4">
    <source>
        <dbReference type="EMBL" id="CAI3996927.1"/>
    </source>
</evidence>
<dbReference type="InterPro" id="IPR001584">
    <property type="entry name" value="Integrase_cat-core"/>
</dbReference>
<dbReference type="PANTHER" id="PTHR24216">
    <property type="entry name" value="PAXILLIN-RELATED"/>
    <property type="match status" value="1"/>
</dbReference>
<feature type="region of interest" description="Disordered" evidence="2">
    <location>
        <begin position="1343"/>
        <end position="1362"/>
    </location>
</feature>
<dbReference type="EMBL" id="CAMXCT010002266">
    <property type="protein sequence ID" value="CAI3996927.1"/>
    <property type="molecule type" value="Genomic_DNA"/>
</dbReference>
<feature type="compositionally biased region" description="Polar residues" evidence="2">
    <location>
        <begin position="3549"/>
        <end position="3560"/>
    </location>
</feature>
<accession>A0A9P1CTQ2</accession>
<organism evidence="4">
    <name type="scientific">Cladocopium goreaui</name>
    <dbReference type="NCBI Taxonomy" id="2562237"/>
    <lineage>
        <taxon>Eukaryota</taxon>
        <taxon>Sar</taxon>
        <taxon>Alveolata</taxon>
        <taxon>Dinophyceae</taxon>
        <taxon>Suessiales</taxon>
        <taxon>Symbiodiniaceae</taxon>
        <taxon>Cladocopium</taxon>
    </lineage>
</organism>
<feature type="region of interest" description="Disordered" evidence="2">
    <location>
        <begin position="1309"/>
        <end position="1329"/>
    </location>
</feature>
<evidence type="ECO:0000313" key="5">
    <source>
        <dbReference type="EMBL" id="CAL1150302.1"/>
    </source>
</evidence>
<feature type="compositionally biased region" description="Low complexity" evidence="2">
    <location>
        <begin position="1343"/>
        <end position="1360"/>
    </location>
</feature>
<feature type="region of interest" description="Disordered" evidence="2">
    <location>
        <begin position="2408"/>
        <end position="2526"/>
    </location>
</feature>
<feature type="compositionally biased region" description="Low complexity" evidence="2">
    <location>
        <begin position="1089"/>
        <end position="1112"/>
    </location>
</feature>
<dbReference type="SUPFAM" id="SSF53098">
    <property type="entry name" value="Ribonuclease H-like"/>
    <property type="match status" value="1"/>
</dbReference>
<feature type="compositionally biased region" description="Polar residues" evidence="2">
    <location>
        <begin position="2440"/>
        <end position="2452"/>
    </location>
</feature>
<reference evidence="5" key="2">
    <citation type="submission" date="2024-04" db="EMBL/GenBank/DDBJ databases">
        <authorList>
            <person name="Chen Y."/>
            <person name="Shah S."/>
            <person name="Dougan E. K."/>
            <person name="Thang M."/>
            <person name="Chan C."/>
        </authorList>
    </citation>
    <scope>NUCLEOTIDE SEQUENCE [LARGE SCALE GENOMIC DNA]</scope>
</reference>
<dbReference type="InterPro" id="IPR012337">
    <property type="entry name" value="RNaseH-like_sf"/>
</dbReference>
<dbReference type="OrthoDB" id="447842at2759"/>
<keyword evidence="1" id="KW-0175">Coiled coil</keyword>
<feature type="region of interest" description="Disordered" evidence="2">
    <location>
        <begin position="157"/>
        <end position="198"/>
    </location>
</feature>
<feature type="compositionally biased region" description="Polar residues" evidence="2">
    <location>
        <begin position="681"/>
        <end position="702"/>
    </location>
</feature>
<gene>
    <name evidence="4" type="ORF">C1SCF055_LOCUS23357</name>
</gene>
<evidence type="ECO:0000256" key="1">
    <source>
        <dbReference type="SAM" id="Coils"/>
    </source>
</evidence>
<feature type="compositionally biased region" description="Low complexity" evidence="2">
    <location>
        <begin position="3653"/>
        <end position="3662"/>
    </location>
</feature>
<feature type="region of interest" description="Disordered" evidence="2">
    <location>
        <begin position="1984"/>
        <end position="2035"/>
    </location>
</feature>
<dbReference type="Proteomes" id="UP001152797">
    <property type="component" value="Unassembled WGS sequence"/>
</dbReference>
<feature type="compositionally biased region" description="Low complexity" evidence="2">
    <location>
        <begin position="652"/>
        <end position="661"/>
    </location>
</feature>
<feature type="compositionally biased region" description="Low complexity" evidence="2">
    <location>
        <begin position="3600"/>
        <end position="3615"/>
    </location>
</feature>
<dbReference type="PANTHER" id="PTHR24216:SF65">
    <property type="entry name" value="PAXILLIN-LIKE PROTEIN 1"/>
    <property type="match status" value="1"/>
</dbReference>
<keyword evidence="7" id="KW-1185">Reference proteome</keyword>
<dbReference type="EMBL" id="CAMXCT020002266">
    <property type="protein sequence ID" value="CAL1150302.1"/>
    <property type="molecule type" value="Genomic_DNA"/>
</dbReference>
<feature type="compositionally biased region" description="Polar residues" evidence="2">
    <location>
        <begin position="3490"/>
        <end position="3509"/>
    </location>
</feature>
<feature type="compositionally biased region" description="Polar residues" evidence="2">
    <location>
        <begin position="3635"/>
        <end position="3646"/>
    </location>
</feature>
<evidence type="ECO:0000313" key="7">
    <source>
        <dbReference type="Proteomes" id="UP001152797"/>
    </source>
</evidence>
<feature type="compositionally biased region" description="Low complexity" evidence="2">
    <location>
        <begin position="1991"/>
        <end position="2017"/>
    </location>
</feature>
<feature type="coiled-coil region" evidence="1">
    <location>
        <begin position="1593"/>
        <end position="1620"/>
    </location>
</feature>